<dbReference type="Proteomes" id="UP000258997">
    <property type="component" value="Segment"/>
</dbReference>
<sequence length="131" mass="14136">MQNHTIDPRIGVLNSGVYYAFVDGYHKPETRGTLEEVEIALGVRKPKPAPAPLVEVQGRGGRVSVQFGTINGKPLTLTISEADSVCADVECGRHGCSLALLDDFGTIGEDGPRVSQKTIDKMIDWALTKGW</sequence>
<evidence type="ECO:0000313" key="2">
    <source>
        <dbReference type="Proteomes" id="UP000258997"/>
    </source>
</evidence>
<protein>
    <submittedName>
        <fullName evidence="1">Uncharacterized protein</fullName>
    </submittedName>
</protein>
<proteinExistence type="predicted"/>
<name>A0A385E9V7_9CAUD</name>
<dbReference type="EMBL" id="MH588544">
    <property type="protein sequence ID" value="AXQ68470.1"/>
    <property type="molecule type" value="Genomic_DNA"/>
</dbReference>
<accession>A0A385E9V7</accession>
<evidence type="ECO:0000313" key="1">
    <source>
        <dbReference type="EMBL" id="AXQ68470.1"/>
    </source>
</evidence>
<gene>
    <name evidence="1" type="ORF">CcrBL10_gp266</name>
</gene>
<reference evidence="1 2" key="1">
    <citation type="submission" date="2018-07" db="EMBL/GenBank/DDBJ databases">
        <title>Giant CbK-like Caulobacter bacteriophages have genetically divergent genomes.</title>
        <authorList>
            <person name="Wilson K.M."/>
            <person name="Ely B."/>
        </authorList>
    </citation>
    <scope>NUCLEOTIDE SEQUENCE [LARGE SCALE GENOMIC DNA]</scope>
</reference>
<organism evidence="1 2">
    <name type="scientific">Caulobacter phage CcrBL10</name>
    <dbReference type="NCBI Taxonomy" id="2283269"/>
    <lineage>
        <taxon>Viruses</taxon>
        <taxon>Duplodnaviria</taxon>
        <taxon>Heunggongvirae</taxon>
        <taxon>Uroviricota</taxon>
        <taxon>Caudoviricetes</taxon>
        <taxon>Jeanschmidtviridae</taxon>
        <taxon>Poindextervirus</taxon>
        <taxon>Poindextervirus BL10</taxon>
    </lineage>
</organism>
<keyword evidence="2" id="KW-1185">Reference proteome</keyword>